<gene>
    <name evidence="2" type="ORF">Tci_854533</name>
</gene>
<evidence type="ECO:0000256" key="1">
    <source>
        <dbReference type="SAM" id="SignalP"/>
    </source>
</evidence>
<proteinExistence type="predicted"/>
<dbReference type="AlphaFoldDB" id="A0A699R9V8"/>
<protein>
    <recommendedName>
        <fullName evidence="3">Reverse transcriptase domain-containing protein</fullName>
    </recommendedName>
</protein>
<feature type="non-terminal residue" evidence="2">
    <location>
        <position position="126"/>
    </location>
</feature>
<evidence type="ECO:0000313" key="2">
    <source>
        <dbReference type="EMBL" id="GFC82563.1"/>
    </source>
</evidence>
<name>A0A699R9V8_TANCI</name>
<evidence type="ECO:0008006" key="3">
    <source>
        <dbReference type="Google" id="ProtNLM"/>
    </source>
</evidence>
<organism evidence="2">
    <name type="scientific">Tanacetum cinerariifolium</name>
    <name type="common">Dalmatian daisy</name>
    <name type="synonym">Chrysanthemum cinerariifolium</name>
    <dbReference type="NCBI Taxonomy" id="118510"/>
    <lineage>
        <taxon>Eukaryota</taxon>
        <taxon>Viridiplantae</taxon>
        <taxon>Streptophyta</taxon>
        <taxon>Embryophyta</taxon>
        <taxon>Tracheophyta</taxon>
        <taxon>Spermatophyta</taxon>
        <taxon>Magnoliopsida</taxon>
        <taxon>eudicotyledons</taxon>
        <taxon>Gunneridae</taxon>
        <taxon>Pentapetalae</taxon>
        <taxon>asterids</taxon>
        <taxon>campanulids</taxon>
        <taxon>Asterales</taxon>
        <taxon>Asteraceae</taxon>
        <taxon>Asteroideae</taxon>
        <taxon>Anthemideae</taxon>
        <taxon>Anthemidinae</taxon>
        <taxon>Tanacetum</taxon>
    </lineage>
</organism>
<feature type="signal peptide" evidence="1">
    <location>
        <begin position="1"/>
        <end position="18"/>
    </location>
</feature>
<keyword evidence="1" id="KW-0732">Signal</keyword>
<dbReference type="EMBL" id="BKCJ011085149">
    <property type="protein sequence ID" value="GFC82563.1"/>
    <property type="molecule type" value="Genomic_DNA"/>
</dbReference>
<sequence>MSLVVVLIRITSVSLPVATPSQNFGIISKVTFQQPQLITIRGELKAITTRSGLVVDGPTVLTPPLFINPKEDERVDETLTDPNLFEYTIKVPPPPVQKYKPPSQREFVVHQRDHLHPNIPYPSRML</sequence>
<accession>A0A699R9V8</accession>
<reference evidence="2" key="1">
    <citation type="journal article" date="2019" name="Sci. Rep.">
        <title>Draft genome of Tanacetum cinerariifolium, the natural source of mosquito coil.</title>
        <authorList>
            <person name="Yamashiro T."/>
            <person name="Shiraishi A."/>
            <person name="Satake H."/>
            <person name="Nakayama K."/>
        </authorList>
    </citation>
    <scope>NUCLEOTIDE SEQUENCE</scope>
</reference>
<comment type="caution">
    <text evidence="2">The sequence shown here is derived from an EMBL/GenBank/DDBJ whole genome shotgun (WGS) entry which is preliminary data.</text>
</comment>
<feature type="chain" id="PRO_5025577560" description="Reverse transcriptase domain-containing protein" evidence="1">
    <location>
        <begin position="19"/>
        <end position="126"/>
    </location>
</feature>